<feature type="region of interest" description="Disordered" evidence="1">
    <location>
        <begin position="1"/>
        <end position="26"/>
    </location>
</feature>
<dbReference type="Proteomes" id="UP000277580">
    <property type="component" value="Unassembled WGS sequence"/>
</dbReference>
<name>A0A3N4KSW9_9PEZI</name>
<dbReference type="EMBL" id="ML119129">
    <property type="protein sequence ID" value="RPB12392.1"/>
    <property type="molecule type" value="Genomic_DNA"/>
</dbReference>
<dbReference type="InParanoid" id="A0A3N4KSW9"/>
<protein>
    <submittedName>
        <fullName evidence="2">Uncharacterized protein</fullName>
    </submittedName>
</protein>
<dbReference type="OrthoDB" id="5412658at2759"/>
<organism evidence="2 3">
    <name type="scientific">Morchella conica CCBAS932</name>
    <dbReference type="NCBI Taxonomy" id="1392247"/>
    <lineage>
        <taxon>Eukaryota</taxon>
        <taxon>Fungi</taxon>
        <taxon>Dikarya</taxon>
        <taxon>Ascomycota</taxon>
        <taxon>Pezizomycotina</taxon>
        <taxon>Pezizomycetes</taxon>
        <taxon>Pezizales</taxon>
        <taxon>Morchellaceae</taxon>
        <taxon>Morchella</taxon>
    </lineage>
</organism>
<keyword evidence="3" id="KW-1185">Reference proteome</keyword>
<sequence length="590" mass="64524">MPEAPTRPTASSFFSTPQPAREIVPEPRKRIPLALLELNGVRVNSYPTVDTPPKKAWAKITPGRITLESPPVVFGYSIPPSTRTPSGPVKIPAPGKENRPPPGFLEGSESSRSFKKGTVFGYEIEQSDIVSDEEYENQSEEFGFGLVCRLVGKIYCDDEHEAESTPSEMVSKPAGALLTSSTNPGMITDVEYLRKEHSIPLGKREVLARNTTLAVVTSPFSSPPEFENNVCSEFLEVTGPAGHDGVLSDPPCPFLEVKTTRTSRIPRLSHRESPISEAVIPDAVPTESNLVSQIGQPRPDDNIPIYKLISPAGVCLPLHPTPRPPRMPSQHKLSKIPSALEFSRDIVRFKPSPIPAVGSIPVVEVVHKENIASPESNIPVPTAQRKVLPLPRMKAGRRVGNYGGGGVSGVTARTAIVGELPPPVVGSDPDGVVLHEFSESSLNDDEEKAKAHCSSSQTHSIPLHQLLKSQVRPVSSITAREPPSLNQFDPYLQLYSQNSQLPPLYRRRSASNPSKPVSNLALKRCASMPVHDTHNVSGSKKSRGKKKLIQLAPVRKLFDMRPPPPTPEEDKNLQYYGSRLIRLCQVYYTF</sequence>
<dbReference type="AlphaFoldDB" id="A0A3N4KSW9"/>
<gene>
    <name evidence="2" type="ORF">P167DRAFT_588491</name>
</gene>
<evidence type="ECO:0000256" key="1">
    <source>
        <dbReference type="SAM" id="MobiDB-lite"/>
    </source>
</evidence>
<feature type="region of interest" description="Disordered" evidence="1">
    <location>
        <begin position="77"/>
        <end position="111"/>
    </location>
</feature>
<feature type="compositionally biased region" description="Polar residues" evidence="1">
    <location>
        <begin position="8"/>
        <end position="18"/>
    </location>
</feature>
<accession>A0A3N4KSW9</accession>
<evidence type="ECO:0000313" key="3">
    <source>
        <dbReference type="Proteomes" id="UP000277580"/>
    </source>
</evidence>
<evidence type="ECO:0000313" key="2">
    <source>
        <dbReference type="EMBL" id="RPB12392.1"/>
    </source>
</evidence>
<proteinExistence type="predicted"/>
<reference evidence="2 3" key="1">
    <citation type="journal article" date="2018" name="Nat. Ecol. Evol.">
        <title>Pezizomycetes genomes reveal the molecular basis of ectomycorrhizal truffle lifestyle.</title>
        <authorList>
            <person name="Murat C."/>
            <person name="Payen T."/>
            <person name="Noel B."/>
            <person name="Kuo A."/>
            <person name="Morin E."/>
            <person name="Chen J."/>
            <person name="Kohler A."/>
            <person name="Krizsan K."/>
            <person name="Balestrini R."/>
            <person name="Da Silva C."/>
            <person name="Montanini B."/>
            <person name="Hainaut M."/>
            <person name="Levati E."/>
            <person name="Barry K.W."/>
            <person name="Belfiori B."/>
            <person name="Cichocki N."/>
            <person name="Clum A."/>
            <person name="Dockter R.B."/>
            <person name="Fauchery L."/>
            <person name="Guy J."/>
            <person name="Iotti M."/>
            <person name="Le Tacon F."/>
            <person name="Lindquist E.A."/>
            <person name="Lipzen A."/>
            <person name="Malagnac F."/>
            <person name="Mello A."/>
            <person name="Molinier V."/>
            <person name="Miyauchi S."/>
            <person name="Poulain J."/>
            <person name="Riccioni C."/>
            <person name="Rubini A."/>
            <person name="Sitrit Y."/>
            <person name="Splivallo R."/>
            <person name="Traeger S."/>
            <person name="Wang M."/>
            <person name="Zifcakova L."/>
            <person name="Wipf D."/>
            <person name="Zambonelli A."/>
            <person name="Paolocci F."/>
            <person name="Nowrousian M."/>
            <person name="Ottonello S."/>
            <person name="Baldrian P."/>
            <person name="Spatafora J.W."/>
            <person name="Henrissat B."/>
            <person name="Nagy L.G."/>
            <person name="Aury J.M."/>
            <person name="Wincker P."/>
            <person name="Grigoriev I.V."/>
            <person name="Bonfante P."/>
            <person name="Martin F.M."/>
        </authorList>
    </citation>
    <scope>NUCLEOTIDE SEQUENCE [LARGE SCALE GENOMIC DNA]</scope>
    <source>
        <strain evidence="2 3">CCBAS932</strain>
    </source>
</reference>